<protein>
    <submittedName>
        <fullName evidence="4">Alpha-L-fucosidase 2</fullName>
    </submittedName>
</protein>
<dbReference type="PANTHER" id="PTHR31084">
    <property type="entry name" value="ALPHA-L-FUCOSIDASE 2"/>
    <property type="match status" value="1"/>
</dbReference>
<evidence type="ECO:0000313" key="5">
    <source>
        <dbReference type="Proteomes" id="UP000256429"/>
    </source>
</evidence>
<dbReference type="PIRSF" id="PIRSF007663">
    <property type="entry name" value="UCP007663"/>
    <property type="match status" value="1"/>
</dbReference>
<dbReference type="Proteomes" id="UP000256429">
    <property type="component" value="Unassembled WGS sequence"/>
</dbReference>
<dbReference type="Pfam" id="PF22124">
    <property type="entry name" value="Glyco_hydro_95_cat"/>
    <property type="match status" value="1"/>
</dbReference>
<dbReference type="Gene3D" id="1.50.10.10">
    <property type="match status" value="1"/>
</dbReference>
<evidence type="ECO:0000259" key="3">
    <source>
        <dbReference type="Pfam" id="PF22124"/>
    </source>
</evidence>
<dbReference type="SUPFAM" id="SSF48208">
    <property type="entry name" value="Six-hairpin glycosidases"/>
    <property type="match status" value="1"/>
</dbReference>
<name>A0A3D9RQA9_9FLAO</name>
<evidence type="ECO:0000313" key="4">
    <source>
        <dbReference type="EMBL" id="REE82109.1"/>
    </source>
</evidence>
<dbReference type="AlphaFoldDB" id="A0A3D9RQA9"/>
<accession>A0A3D9RQA9</accession>
<reference evidence="4 5" key="1">
    <citation type="submission" date="2018-08" db="EMBL/GenBank/DDBJ databases">
        <title>Genomic Encyclopedia of Type Strains, Phase III (KMG-III): the genomes of soil and plant-associated and newly described type strains.</title>
        <authorList>
            <person name="Whitman W."/>
        </authorList>
    </citation>
    <scope>NUCLEOTIDE SEQUENCE [LARGE SCALE GENOMIC DNA]</scope>
    <source>
        <strain evidence="4 5">325-5</strain>
    </source>
</reference>
<dbReference type="OrthoDB" id="9802600at2"/>
<proteinExistence type="predicted"/>
<dbReference type="InterPro" id="IPR054363">
    <property type="entry name" value="GH95_cat"/>
</dbReference>
<evidence type="ECO:0000259" key="1">
    <source>
        <dbReference type="Pfam" id="PF14498"/>
    </source>
</evidence>
<dbReference type="RefSeq" id="WP_115879984.1">
    <property type="nucleotide sequence ID" value="NZ_QTTQ01000010.1"/>
</dbReference>
<sequence>MKKTFQLLILCPFILFFSCKTTTKEQENLIPEQVLWYTSPAENWDNALPVGNGRLGAMVFGNPINERIQLNEDSMWSGGPEWGNSKGTPKDLAEIRNLIKTGNVHLADSLIVERFSYKWVARSHQTMGDLFINFDTKEPTNYKRELNLNNAFTEASYKIDGFDVSQKIFSSAADDVLVVKISTTNPNGLNYKLLLSRPDDNGHKTVVVSTPTDNTIKMNGMVTQYAGMVHSIPVEVAHGVKFETVLQVQNNSGTIQQIEGGLSLKNVSDTTIYIVCNTSFYFDNYEEKNSEALQKLNATTYKAILNNHIKDYQNLFNRTTLDLGNHELDSLPTNERLTLVKEGKEDIDLSKKLFDYGRYLLISSSRYGTNPANLQGIWNEHINAPWNADYHLNINLQMNYWLADVTNLSECHEPLFDLTDRLIERGKILAKEQYGMNGTVAHQTTDIWGAPWMRAAKPYWGSWIHGGGWIAQHYWEHFRFTQDTVFLRERAYPAIKAYAEFYADWLVLDERDQTLISTPETSPENSYLAADGKPAAVSNGNAMGHQIIGEVFDNALASAKILGIDDDFTKNIKEKRAQLHAGIKIGSDGRLMEWDREYDEPEKGHRHISHLYALHPGDDITSENPELFEAAKKTIQYRLDNGGAGPGWSRAWIINFFARLLDKNAVEENINLFMQRSLYGNLLDVHPPFQIDGNFGFTAGVAEALLQSHEGFLRILPALPDNWKNGTIKGLKARGNITVDIVWKDGKLLKLTLTSITDESVKVKYDAIETDVLLVKNVPYILNLHLKKI</sequence>
<dbReference type="InterPro" id="IPR027414">
    <property type="entry name" value="GH95_N_dom"/>
</dbReference>
<feature type="domain" description="Alpha fucosidase A-like C-terminal" evidence="2">
    <location>
        <begin position="707"/>
        <end position="767"/>
    </location>
</feature>
<dbReference type="PANTHER" id="PTHR31084:SF0">
    <property type="entry name" value="ALPHA-L-FUCOSIDASE 2"/>
    <property type="match status" value="1"/>
</dbReference>
<dbReference type="EMBL" id="QTTQ01000010">
    <property type="protein sequence ID" value="REE82109.1"/>
    <property type="molecule type" value="Genomic_DNA"/>
</dbReference>
<dbReference type="Pfam" id="PF14498">
    <property type="entry name" value="Glyco_hyd_65N_2"/>
    <property type="match status" value="1"/>
</dbReference>
<gene>
    <name evidence="4" type="ORF">BX611_1652</name>
</gene>
<organism evidence="4 5">
    <name type="scientific">Lutibacter oceani</name>
    <dbReference type="NCBI Taxonomy" id="1853311"/>
    <lineage>
        <taxon>Bacteria</taxon>
        <taxon>Pseudomonadati</taxon>
        <taxon>Bacteroidota</taxon>
        <taxon>Flavobacteriia</taxon>
        <taxon>Flavobacteriales</taxon>
        <taxon>Flavobacteriaceae</taxon>
        <taxon>Lutibacter</taxon>
    </lineage>
</organism>
<dbReference type="GO" id="GO:0005975">
    <property type="term" value="P:carbohydrate metabolic process"/>
    <property type="evidence" value="ECO:0007669"/>
    <property type="project" value="InterPro"/>
</dbReference>
<dbReference type="Pfam" id="PF21307">
    <property type="entry name" value="Glyco_hydro_95_C"/>
    <property type="match status" value="1"/>
</dbReference>
<dbReference type="InterPro" id="IPR012341">
    <property type="entry name" value="6hp_glycosidase-like_sf"/>
</dbReference>
<dbReference type="InterPro" id="IPR016518">
    <property type="entry name" value="Alpha-L-fucosidase"/>
</dbReference>
<keyword evidence="5" id="KW-1185">Reference proteome</keyword>
<feature type="domain" description="Glycosyl hydrolase family 95 N-terminal" evidence="1">
    <location>
        <begin position="35"/>
        <end position="280"/>
    </location>
</feature>
<dbReference type="InterPro" id="IPR049053">
    <property type="entry name" value="AFCA-like_C"/>
</dbReference>
<dbReference type="InterPro" id="IPR008928">
    <property type="entry name" value="6-hairpin_glycosidase_sf"/>
</dbReference>
<evidence type="ECO:0000259" key="2">
    <source>
        <dbReference type="Pfam" id="PF21307"/>
    </source>
</evidence>
<dbReference type="PROSITE" id="PS51257">
    <property type="entry name" value="PROKAR_LIPOPROTEIN"/>
    <property type="match status" value="1"/>
</dbReference>
<feature type="domain" description="Glycosyl hydrolase family 95 catalytic" evidence="3">
    <location>
        <begin position="301"/>
        <end position="705"/>
    </location>
</feature>
<dbReference type="GO" id="GO:0004560">
    <property type="term" value="F:alpha-L-fucosidase activity"/>
    <property type="evidence" value="ECO:0007669"/>
    <property type="project" value="InterPro"/>
</dbReference>
<comment type="caution">
    <text evidence="4">The sequence shown here is derived from an EMBL/GenBank/DDBJ whole genome shotgun (WGS) entry which is preliminary data.</text>
</comment>